<keyword evidence="2" id="KW-0472">Membrane</keyword>
<feature type="transmembrane region" description="Helical" evidence="2">
    <location>
        <begin position="350"/>
        <end position="369"/>
    </location>
</feature>
<accession>A0A2S5B126</accession>
<proteinExistence type="predicted"/>
<dbReference type="STRING" id="741276.A0A2S5B126"/>
<evidence type="ECO:0000313" key="4">
    <source>
        <dbReference type="Proteomes" id="UP000237144"/>
    </source>
</evidence>
<dbReference type="AlphaFoldDB" id="A0A2S5B126"/>
<reference evidence="3 4" key="1">
    <citation type="journal article" date="2018" name="Front. Microbiol.">
        <title>Prospects for Fungal Bioremediation of Acidic Radioactive Waste Sites: Characterization and Genome Sequence of Rhodotorula taiwanensis MD1149.</title>
        <authorList>
            <person name="Tkavc R."/>
            <person name="Matrosova V.Y."/>
            <person name="Grichenko O.E."/>
            <person name="Gostincar C."/>
            <person name="Volpe R.P."/>
            <person name="Klimenkova P."/>
            <person name="Gaidamakova E.K."/>
            <person name="Zhou C.E."/>
            <person name="Stewart B.J."/>
            <person name="Lyman M.G."/>
            <person name="Malfatti S.A."/>
            <person name="Rubinfeld B."/>
            <person name="Courtot M."/>
            <person name="Singh J."/>
            <person name="Dalgard C.L."/>
            <person name="Hamilton T."/>
            <person name="Frey K.G."/>
            <person name="Gunde-Cimerman N."/>
            <person name="Dugan L."/>
            <person name="Daly M.J."/>
        </authorList>
    </citation>
    <scope>NUCLEOTIDE SEQUENCE [LARGE SCALE GENOMIC DNA]</scope>
    <source>
        <strain evidence="3 4">MD1149</strain>
    </source>
</reference>
<organism evidence="3 4">
    <name type="scientific">Rhodotorula taiwanensis</name>
    <dbReference type="NCBI Taxonomy" id="741276"/>
    <lineage>
        <taxon>Eukaryota</taxon>
        <taxon>Fungi</taxon>
        <taxon>Dikarya</taxon>
        <taxon>Basidiomycota</taxon>
        <taxon>Pucciniomycotina</taxon>
        <taxon>Microbotryomycetes</taxon>
        <taxon>Sporidiobolales</taxon>
        <taxon>Sporidiobolaceae</taxon>
        <taxon>Rhodotorula</taxon>
    </lineage>
</organism>
<evidence type="ECO:0000256" key="2">
    <source>
        <dbReference type="SAM" id="Phobius"/>
    </source>
</evidence>
<feature type="transmembrane region" description="Helical" evidence="2">
    <location>
        <begin position="165"/>
        <end position="192"/>
    </location>
</feature>
<feature type="compositionally biased region" description="Low complexity" evidence="1">
    <location>
        <begin position="460"/>
        <end position="472"/>
    </location>
</feature>
<keyword evidence="2" id="KW-0812">Transmembrane</keyword>
<dbReference type="Proteomes" id="UP000237144">
    <property type="component" value="Unassembled WGS sequence"/>
</dbReference>
<keyword evidence="2" id="KW-1133">Transmembrane helix</keyword>
<feature type="transmembrane region" description="Helical" evidence="2">
    <location>
        <begin position="246"/>
        <end position="271"/>
    </location>
</feature>
<gene>
    <name evidence="3" type="ORF">BMF94_6551</name>
</gene>
<keyword evidence="4" id="KW-1185">Reference proteome</keyword>
<comment type="caution">
    <text evidence="3">The sequence shown here is derived from an EMBL/GenBank/DDBJ whole genome shotgun (WGS) entry which is preliminary data.</text>
</comment>
<evidence type="ECO:0000256" key="1">
    <source>
        <dbReference type="SAM" id="MobiDB-lite"/>
    </source>
</evidence>
<feature type="transmembrane region" description="Helical" evidence="2">
    <location>
        <begin position="42"/>
        <end position="66"/>
    </location>
</feature>
<evidence type="ECO:0000313" key="3">
    <source>
        <dbReference type="EMBL" id="POY70483.1"/>
    </source>
</evidence>
<name>A0A2S5B126_9BASI</name>
<dbReference type="EMBL" id="PJQD01000116">
    <property type="protein sequence ID" value="POY70483.1"/>
    <property type="molecule type" value="Genomic_DNA"/>
</dbReference>
<feature type="transmembrane region" description="Helical" evidence="2">
    <location>
        <begin position="87"/>
        <end position="110"/>
    </location>
</feature>
<dbReference type="OrthoDB" id="2522913at2759"/>
<sequence>MADIFTDLLDRTLRDLPHDANPWVAIRTALTGRVRPEAPQSFIAQLYTLSATTAVVTVILSACMFVKYRQGTLWLMRTHRATGGNYLVVHYSNGWTTAFLLFLGVLQGYIWQTIFYNQGKWVAHSDIWRMVVWIPGWTAFWLASWSLCVSHILHLDSSGRPARSFYAQAWFVNVGAIVVPSVAAVIIAVLAWQAHRRYWNSLEAYKAIDAALASYTGVFDLSIITTGRGGELVKQFTRSLSGFGDYFRWVFVTYLIATVLLQAVLCLTAYLHLRELRRTMQDLRARANVSAEAKAQEALIKHGYRSLLYVTCSIIAACTAINALFLFVAAAGPKVVYDRNYSEVASLLPLWLFAVLGLPLSILFLRRLLHASPAPVLRKGDDGIASPVVIDSQLPTSAKDVEGGDAYALEKLSALKYGDMKHAAASLDSDAADSLDTSAAGHSVVPLVTHTPPPSREPQAYYSSYSSRAPAA</sequence>
<feature type="transmembrane region" description="Helical" evidence="2">
    <location>
        <begin position="307"/>
        <end position="330"/>
    </location>
</feature>
<feature type="transmembrane region" description="Helical" evidence="2">
    <location>
        <begin position="130"/>
        <end position="153"/>
    </location>
</feature>
<feature type="region of interest" description="Disordered" evidence="1">
    <location>
        <begin position="443"/>
        <end position="472"/>
    </location>
</feature>
<protein>
    <submittedName>
        <fullName evidence="3">Uncharacterized protein</fullName>
    </submittedName>
</protein>